<comment type="caution">
    <text evidence="2">The sequence shown here is derived from an EMBL/GenBank/DDBJ whole genome shotgun (WGS) entry which is preliminary data.</text>
</comment>
<dbReference type="PANTHER" id="PTHR43825">
    <property type="entry name" value="PYRUVATE DEHYDROGENASE E1 COMPONENT"/>
    <property type="match status" value="1"/>
</dbReference>
<dbReference type="SUPFAM" id="SSF52922">
    <property type="entry name" value="TK C-terminal domain-like"/>
    <property type="match status" value="1"/>
</dbReference>
<accession>A0ABW3S5E1</accession>
<feature type="domain" description="Transketolase-like pyrimidine-binding" evidence="1">
    <location>
        <begin position="1"/>
        <end position="163"/>
    </location>
</feature>
<dbReference type="Pfam" id="PF02779">
    <property type="entry name" value="Transket_pyr"/>
    <property type="match status" value="1"/>
</dbReference>
<dbReference type="InterPro" id="IPR033248">
    <property type="entry name" value="Transketolase_C"/>
</dbReference>
<dbReference type="SMART" id="SM00861">
    <property type="entry name" value="Transket_pyr"/>
    <property type="match status" value="1"/>
</dbReference>
<dbReference type="InterPro" id="IPR009014">
    <property type="entry name" value="Transketo_C/PFOR_II"/>
</dbReference>
<dbReference type="InterPro" id="IPR005475">
    <property type="entry name" value="Transketolase-like_Pyr-bd"/>
</dbReference>
<gene>
    <name evidence="2" type="ORF">ACFQ3W_24310</name>
</gene>
<reference evidence="3" key="1">
    <citation type="journal article" date="2019" name="Int. J. Syst. Evol. Microbiol.">
        <title>The Global Catalogue of Microorganisms (GCM) 10K type strain sequencing project: providing services to taxonomists for standard genome sequencing and annotation.</title>
        <authorList>
            <consortium name="The Broad Institute Genomics Platform"/>
            <consortium name="The Broad Institute Genome Sequencing Center for Infectious Disease"/>
            <person name="Wu L."/>
            <person name="Ma J."/>
        </authorList>
    </citation>
    <scope>NUCLEOTIDE SEQUENCE [LARGE SCALE GENOMIC DNA]</scope>
    <source>
        <strain evidence="3">CCUG 59189</strain>
    </source>
</reference>
<dbReference type="Gene3D" id="3.40.50.920">
    <property type="match status" value="1"/>
</dbReference>
<dbReference type="SUPFAM" id="SSF52518">
    <property type="entry name" value="Thiamin diphosphate-binding fold (THDP-binding)"/>
    <property type="match status" value="1"/>
</dbReference>
<protein>
    <submittedName>
        <fullName evidence="2">Transketolase family protein</fullName>
    </submittedName>
</protein>
<sequence length="306" mass="33370">MRNRFVQTVSELARDNSNLFLLTGDLGFGVLTQFQQNFPDRFINAGISEQNMTSVAAGMALEGKLIFTYSIANFATARCYEQIRNDVAYHRANVKIVAVGGGFSYGALGMSHHATEDIAFMRALPEMTIYTPADPLETEAVTRAAASQDGPCYIRLGKGGEKQLYKDGALVSYYEANLLRSGKDTAILVAGAIADQAIVAAEILAMAGIDCAVYSFPSVKPLDKATILELADKMDYIFTLEEHNIIGGFGGAVSEVIAEQRTRAVVVRMGLNDEYTSMVGSQSYLREYYGLDGESISKRILNKLKF</sequence>
<dbReference type="InterPro" id="IPR029061">
    <property type="entry name" value="THDP-binding"/>
</dbReference>
<evidence type="ECO:0000313" key="3">
    <source>
        <dbReference type="Proteomes" id="UP001597262"/>
    </source>
</evidence>
<proteinExistence type="predicted"/>
<name>A0ABW3S5E1_9BACL</name>
<keyword evidence="3" id="KW-1185">Reference proteome</keyword>
<dbReference type="EMBL" id="JBHTLM010000030">
    <property type="protein sequence ID" value="MFD1179397.1"/>
    <property type="molecule type" value="Genomic_DNA"/>
</dbReference>
<dbReference type="Proteomes" id="UP001597262">
    <property type="component" value="Unassembled WGS sequence"/>
</dbReference>
<evidence type="ECO:0000313" key="2">
    <source>
        <dbReference type="EMBL" id="MFD1179397.1"/>
    </source>
</evidence>
<evidence type="ECO:0000259" key="1">
    <source>
        <dbReference type="SMART" id="SM00861"/>
    </source>
</evidence>
<dbReference type="RefSeq" id="WP_379321821.1">
    <property type="nucleotide sequence ID" value="NZ_JBHTLM010000030.1"/>
</dbReference>
<dbReference type="Gene3D" id="3.40.50.970">
    <property type="match status" value="1"/>
</dbReference>
<dbReference type="InterPro" id="IPR051157">
    <property type="entry name" value="PDH/Transketolase"/>
</dbReference>
<dbReference type="PANTHER" id="PTHR43825:SF5">
    <property type="entry name" value="HYPOTHETICAL TRANSKETOLASE FAMILY PROTEIN"/>
    <property type="match status" value="1"/>
</dbReference>
<dbReference type="CDD" id="cd07033">
    <property type="entry name" value="TPP_PYR_DXS_TK_like"/>
    <property type="match status" value="1"/>
</dbReference>
<dbReference type="Pfam" id="PF02780">
    <property type="entry name" value="Transketolase_C"/>
    <property type="match status" value="1"/>
</dbReference>
<organism evidence="2 3">
    <name type="scientific">Paenibacillus puldeungensis</name>
    <dbReference type="NCBI Taxonomy" id="696536"/>
    <lineage>
        <taxon>Bacteria</taxon>
        <taxon>Bacillati</taxon>
        <taxon>Bacillota</taxon>
        <taxon>Bacilli</taxon>
        <taxon>Bacillales</taxon>
        <taxon>Paenibacillaceae</taxon>
        <taxon>Paenibacillus</taxon>
    </lineage>
</organism>